<accession>A0ABV0J8R9</accession>
<comment type="caution">
    <text evidence="2">The sequence shown here is derived from an EMBL/GenBank/DDBJ whole genome shotgun (WGS) entry which is preliminary data.</text>
</comment>
<proteinExistence type="predicted"/>
<dbReference type="Proteomes" id="UP001464891">
    <property type="component" value="Unassembled WGS sequence"/>
</dbReference>
<protein>
    <submittedName>
        <fullName evidence="2">Uncharacterized protein</fullName>
    </submittedName>
</protein>
<evidence type="ECO:0000313" key="3">
    <source>
        <dbReference type="Proteomes" id="UP001464891"/>
    </source>
</evidence>
<organism evidence="2 3">
    <name type="scientific">Trichocoleus desertorum GB2-A4</name>
    <dbReference type="NCBI Taxonomy" id="2933944"/>
    <lineage>
        <taxon>Bacteria</taxon>
        <taxon>Bacillati</taxon>
        <taxon>Cyanobacteriota</taxon>
        <taxon>Cyanophyceae</taxon>
        <taxon>Leptolyngbyales</taxon>
        <taxon>Trichocoleusaceae</taxon>
        <taxon>Trichocoleus</taxon>
    </lineage>
</organism>
<reference evidence="2 3" key="1">
    <citation type="submission" date="2022-04" db="EMBL/GenBank/DDBJ databases">
        <title>Positive selection, recombination, and allopatry shape intraspecific diversity of widespread and dominant cyanobacteria.</title>
        <authorList>
            <person name="Wei J."/>
            <person name="Shu W."/>
            <person name="Hu C."/>
        </authorList>
    </citation>
    <scope>NUCLEOTIDE SEQUENCE [LARGE SCALE GENOMIC DNA]</scope>
    <source>
        <strain evidence="2 3">GB2-A4</strain>
    </source>
</reference>
<keyword evidence="3" id="KW-1185">Reference proteome</keyword>
<sequence length="229" mass="25813">MSELMDWLPWLSVLAIPGVINIAVALKQLADDCKFLPFFEPFKTGGVWVWAAAQFLVPCFLFWMTTSMSTRPTIDWALVSQALGFGVGFVTLMNARTDTGFFTLDIKIIYARLIRVAYALIASKETGRTAAFWTDVERILNLCPDLTDGVDFLENYFRNDVSLTAEQKTNRQEKLDAVLKKNSRAAQAEAILALMDVRRADLPNMLLRFGCSPNFLKQHFPKARIYGGN</sequence>
<keyword evidence="1" id="KW-0812">Transmembrane</keyword>
<feature type="transmembrane region" description="Helical" evidence="1">
    <location>
        <begin position="76"/>
        <end position="95"/>
    </location>
</feature>
<name>A0ABV0J8R9_9CYAN</name>
<gene>
    <name evidence="2" type="ORF">NC998_13085</name>
</gene>
<dbReference type="EMBL" id="JAMPKM010000007">
    <property type="protein sequence ID" value="MEP0818029.1"/>
    <property type="molecule type" value="Genomic_DNA"/>
</dbReference>
<keyword evidence="1" id="KW-1133">Transmembrane helix</keyword>
<feature type="transmembrane region" description="Helical" evidence="1">
    <location>
        <begin position="7"/>
        <end position="26"/>
    </location>
</feature>
<feature type="transmembrane region" description="Helical" evidence="1">
    <location>
        <begin position="46"/>
        <end position="64"/>
    </location>
</feature>
<evidence type="ECO:0000256" key="1">
    <source>
        <dbReference type="SAM" id="Phobius"/>
    </source>
</evidence>
<evidence type="ECO:0000313" key="2">
    <source>
        <dbReference type="EMBL" id="MEP0818029.1"/>
    </source>
</evidence>
<keyword evidence="1" id="KW-0472">Membrane</keyword>